<dbReference type="Proteomes" id="UP000183104">
    <property type="component" value="Unassembled WGS sequence"/>
</dbReference>
<dbReference type="GO" id="GO:0020037">
    <property type="term" value="F:heme binding"/>
    <property type="evidence" value="ECO:0007669"/>
    <property type="project" value="InterPro"/>
</dbReference>
<evidence type="ECO:0000256" key="1">
    <source>
        <dbReference type="ARBA" id="ARBA00022660"/>
    </source>
</evidence>
<organism evidence="4 5">
    <name type="scientific">Thiohalorhabdus denitrificans</name>
    <dbReference type="NCBI Taxonomy" id="381306"/>
    <lineage>
        <taxon>Bacteria</taxon>
        <taxon>Pseudomonadati</taxon>
        <taxon>Pseudomonadota</taxon>
        <taxon>Gammaproteobacteria</taxon>
        <taxon>Thiohalorhabdales</taxon>
        <taxon>Thiohalorhabdaceae</taxon>
        <taxon>Thiohalorhabdus</taxon>
    </lineage>
</organism>
<keyword evidence="2" id="KW-1133">Transmembrane helix</keyword>
<feature type="transmembrane region" description="Helical" evidence="2">
    <location>
        <begin position="235"/>
        <end position="260"/>
    </location>
</feature>
<dbReference type="GO" id="GO:0004129">
    <property type="term" value="F:cytochrome-c oxidase activity"/>
    <property type="evidence" value="ECO:0007669"/>
    <property type="project" value="InterPro"/>
</dbReference>
<sequence>MSNPYQPDTDLGRPERQVVLAYMGTAGVLLLLMMAFGLVMRLAQGDLIGVAPDWFYRILTLHGTGMVGLAGLAGAGIMWYFLRQHVHLSLGIAWTNLALFLIGVVLILGGILLGGYAGGWTFLYPLPAKPMGMWSTTGTASFLTGLLLIGVGFLLLHLDTARGIVQRYGGLGKGLGWPQLFGHNDGNAPPAPVVASTMVLIVNILGLVSGAAIVVMSLINLYFPAFEVDPLLAKNMIYFFGHVFINATIYMGVIAVYALLPRYTGRPWKSSTKAFLGAWTASTVMVIIVYPHHILMDFAQPQWMHVMGQIISYTSGLPVLAVTAYGAITILYRSGIKWDLASGLLTLSAFGWAAGTIPAMVDATIVVNEVMHNTLWVPGHFHFYLLLGVMAMALGFMVWMARTYGNGGGSALDAPAFWLYALGGVGFVGMFLMGGREGAPRRFAEYLPEWVPYAQWGALFAALVLVATTVLVGRFFGQFLAGRREAPDAGVA</sequence>
<protein>
    <submittedName>
        <fullName evidence="4">Cytochrome c oxidase subunit 1</fullName>
    </submittedName>
</protein>
<proteinExistence type="predicted"/>
<dbReference type="GO" id="GO:0016020">
    <property type="term" value="C:membrane"/>
    <property type="evidence" value="ECO:0007669"/>
    <property type="project" value="InterPro"/>
</dbReference>
<reference evidence="5" key="1">
    <citation type="submission" date="2016-10" db="EMBL/GenBank/DDBJ databases">
        <authorList>
            <person name="Varghese N."/>
        </authorList>
    </citation>
    <scope>NUCLEOTIDE SEQUENCE [LARGE SCALE GENOMIC DNA]</scope>
    <source>
        <strain evidence="5">HL 19</strain>
    </source>
</reference>
<keyword evidence="1" id="KW-0679">Respiratory chain</keyword>
<evidence type="ECO:0000259" key="3">
    <source>
        <dbReference type="PROSITE" id="PS50855"/>
    </source>
</evidence>
<feature type="transmembrane region" description="Helical" evidence="2">
    <location>
        <begin position="381"/>
        <end position="400"/>
    </location>
</feature>
<evidence type="ECO:0000256" key="2">
    <source>
        <dbReference type="SAM" id="Phobius"/>
    </source>
</evidence>
<feature type="transmembrane region" description="Helical" evidence="2">
    <location>
        <begin position="453"/>
        <end position="476"/>
    </location>
</feature>
<keyword evidence="1" id="KW-0249">Electron transport</keyword>
<dbReference type="InterPro" id="IPR036927">
    <property type="entry name" value="Cyt_c_oxase-like_su1_sf"/>
</dbReference>
<dbReference type="RefSeq" id="WP_054966397.1">
    <property type="nucleotide sequence ID" value="NZ_FMUN01000002.1"/>
</dbReference>
<accession>A0A0P9C886</accession>
<dbReference type="SUPFAM" id="SSF81442">
    <property type="entry name" value="Cytochrome c oxidase subunit I-like"/>
    <property type="match status" value="1"/>
</dbReference>
<dbReference type="InterPro" id="IPR000883">
    <property type="entry name" value="Cyt_C_Oxase_1"/>
</dbReference>
<feature type="domain" description="Cytochrome oxidase subunit I profile" evidence="3">
    <location>
        <begin position="15"/>
        <end position="492"/>
    </location>
</feature>
<dbReference type="STRING" id="381306.AN478_09560"/>
<feature type="transmembrane region" description="Helical" evidence="2">
    <location>
        <begin position="272"/>
        <end position="290"/>
    </location>
</feature>
<dbReference type="InterPro" id="IPR023616">
    <property type="entry name" value="Cyt_c_oxase-like_su1_dom"/>
</dbReference>
<feature type="transmembrane region" description="Helical" evidence="2">
    <location>
        <begin position="20"/>
        <end position="42"/>
    </location>
</feature>
<feature type="transmembrane region" description="Helical" evidence="2">
    <location>
        <begin position="200"/>
        <end position="223"/>
    </location>
</feature>
<dbReference type="GO" id="GO:0009060">
    <property type="term" value="P:aerobic respiration"/>
    <property type="evidence" value="ECO:0007669"/>
    <property type="project" value="InterPro"/>
</dbReference>
<dbReference type="OrthoDB" id="9764568at2"/>
<feature type="transmembrane region" description="Helical" evidence="2">
    <location>
        <begin position="138"/>
        <end position="158"/>
    </location>
</feature>
<keyword evidence="2" id="KW-0472">Membrane</keyword>
<evidence type="ECO:0000313" key="4">
    <source>
        <dbReference type="EMBL" id="SCY03954.1"/>
    </source>
</evidence>
<dbReference type="PANTHER" id="PTHR10422">
    <property type="entry name" value="CYTOCHROME C OXIDASE SUBUNIT 1"/>
    <property type="match status" value="1"/>
</dbReference>
<dbReference type="EMBL" id="FMUN01000002">
    <property type="protein sequence ID" value="SCY03954.1"/>
    <property type="molecule type" value="Genomic_DNA"/>
</dbReference>
<keyword evidence="2" id="KW-0812">Transmembrane</keyword>
<dbReference type="AlphaFoldDB" id="A0A0P9C886"/>
<feature type="transmembrane region" description="Helical" evidence="2">
    <location>
        <begin position="94"/>
        <end position="118"/>
    </location>
</feature>
<gene>
    <name evidence="4" type="ORF">SAMN05661077_1127</name>
</gene>
<feature type="transmembrane region" description="Helical" evidence="2">
    <location>
        <begin position="412"/>
        <end position="433"/>
    </location>
</feature>
<dbReference type="Gene3D" id="1.20.210.10">
    <property type="entry name" value="Cytochrome c oxidase-like, subunit I domain"/>
    <property type="match status" value="1"/>
</dbReference>
<feature type="transmembrane region" description="Helical" evidence="2">
    <location>
        <begin position="344"/>
        <end position="361"/>
    </location>
</feature>
<evidence type="ECO:0000313" key="5">
    <source>
        <dbReference type="Proteomes" id="UP000183104"/>
    </source>
</evidence>
<dbReference type="PATRIC" id="fig|381306.5.peg.656"/>
<dbReference type="PROSITE" id="PS50855">
    <property type="entry name" value="COX1"/>
    <property type="match status" value="1"/>
</dbReference>
<name>A0A0P9C886_9GAMM</name>
<keyword evidence="1" id="KW-0813">Transport</keyword>
<keyword evidence="5" id="KW-1185">Reference proteome</keyword>
<feature type="transmembrane region" description="Helical" evidence="2">
    <location>
        <begin position="54"/>
        <end position="82"/>
    </location>
</feature>
<feature type="transmembrane region" description="Helical" evidence="2">
    <location>
        <begin position="310"/>
        <end position="332"/>
    </location>
</feature>
<dbReference type="Pfam" id="PF00115">
    <property type="entry name" value="COX1"/>
    <property type="match status" value="1"/>
</dbReference>